<gene>
    <name evidence="2" type="ORF">C8N26_2728</name>
</gene>
<keyword evidence="1" id="KW-0472">Membrane</keyword>
<dbReference type="AlphaFoldDB" id="A0A420DY55"/>
<feature type="transmembrane region" description="Helical" evidence="1">
    <location>
        <begin position="6"/>
        <end position="24"/>
    </location>
</feature>
<keyword evidence="1" id="KW-1133">Transmembrane helix</keyword>
<reference evidence="2 3" key="1">
    <citation type="submission" date="2018-09" db="EMBL/GenBank/DDBJ databases">
        <title>Genomic Encyclopedia of Archaeal and Bacterial Type Strains, Phase II (KMG-II): from individual species to whole genera.</title>
        <authorList>
            <person name="Goeker M."/>
        </authorList>
    </citation>
    <scope>NUCLEOTIDE SEQUENCE [LARGE SCALE GENOMIC DNA]</scope>
    <source>
        <strain evidence="2 3">DSM 16505</strain>
    </source>
</reference>
<dbReference type="RefSeq" id="WP_147418514.1">
    <property type="nucleotide sequence ID" value="NZ_RAQM01000014.1"/>
</dbReference>
<organism evidence="2 3">
    <name type="scientific">Tenacibaculum lutimaris</name>
    <dbReference type="NCBI Taxonomy" id="285258"/>
    <lineage>
        <taxon>Bacteria</taxon>
        <taxon>Pseudomonadati</taxon>
        <taxon>Bacteroidota</taxon>
        <taxon>Flavobacteriia</taxon>
        <taxon>Flavobacteriales</taxon>
        <taxon>Flavobacteriaceae</taxon>
        <taxon>Tenacibaculum</taxon>
    </lineage>
</organism>
<dbReference type="EMBL" id="RAQM01000014">
    <property type="protein sequence ID" value="RKF02739.1"/>
    <property type="molecule type" value="Genomic_DNA"/>
</dbReference>
<accession>A0A420DY55</accession>
<name>A0A420DY55_9FLAO</name>
<evidence type="ECO:0000313" key="2">
    <source>
        <dbReference type="EMBL" id="RKF02739.1"/>
    </source>
</evidence>
<dbReference type="Proteomes" id="UP000285780">
    <property type="component" value="Unassembled WGS sequence"/>
</dbReference>
<evidence type="ECO:0000256" key="1">
    <source>
        <dbReference type="SAM" id="Phobius"/>
    </source>
</evidence>
<protein>
    <submittedName>
        <fullName evidence="2">Uncharacterized protein</fullName>
    </submittedName>
</protein>
<keyword evidence="1" id="KW-0812">Transmembrane</keyword>
<proteinExistence type="predicted"/>
<comment type="caution">
    <text evidence="2">The sequence shown here is derived from an EMBL/GenBank/DDBJ whole genome shotgun (WGS) entry which is preliminary data.</text>
</comment>
<feature type="transmembrane region" description="Helical" evidence="1">
    <location>
        <begin position="36"/>
        <end position="55"/>
    </location>
</feature>
<sequence length="204" mass="23922">MEIVFIFFLILLFGIVLFLSYKIVKWVIARKGRVVGVVSILFVTIVSVTIYQLFFVKMEFIQSNVYPNLYLVKNEIKNRDSLNNIIKKIVVEKIDLNFIDNGKKYIENTHKAPYAALAFYNYSKSSRLSIFQDYGTTYFIDHEEDLGGFSVEDLSMYQNEKLAIFNIRLYKNDSTQHYGLLEYYEKGDVVKIDTIILQKKINLK</sequence>
<keyword evidence="3" id="KW-1185">Reference proteome</keyword>
<evidence type="ECO:0000313" key="3">
    <source>
        <dbReference type="Proteomes" id="UP000285780"/>
    </source>
</evidence>